<evidence type="ECO:0000256" key="1">
    <source>
        <dbReference type="SAM" id="Coils"/>
    </source>
</evidence>
<sequence length="185" mass="21556">MKTKKHTWPVSFLIILFLLFSASGCRNQKLLKQNTSTVNIDSLKQVFKKLTEINGEIKDRTSFYLPDVKTGSSDCDSICNSRIREMLNSINREIESGNNRYQLLYNEHNKTLEVLAQIAATKSENIEQHQQEFKQETKEVVTEVPVYIIPVFYKYSAYFGWVSALFLINYLLTKLKSWLPKKLFT</sequence>
<keyword evidence="2" id="KW-1133">Transmembrane helix</keyword>
<feature type="coiled-coil region" evidence="1">
    <location>
        <begin position="112"/>
        <end position="139"/>
    </location>
</feature>
<evidence type="ECO:0008006" key="5">
    <source>
        <dbReference type="Google" id="ProtNLM"/>
    </source>
</evidence>
<evidence type="ECO:0000313" key="3">
    <source>
        <dbReference type="EMBL" id="MUV03167.1"/>
    </source>
</evidence>
<dbReference type="EMBL" id="WOWP01000016">
    <property type="protein sequence ID" value="MUV03167.1"/>
    <property type="molecule type" value="Genomic_DNA"/>
</dbReference>
<keyword evidence="1" id="KW-0175">Coiled coil</keyword>
<dbReference type="Proteomes" id="UP000433945">
    <property type="component" value="Unassembled WGS sequence"/>
</dbReference>
<gene>
    <name evidence="3" type="ORF">GN157_05540</name>
</gene>
<evidence type="ECO:0000256" key="2">
    <source>
        <dbReference type="SAM" id="Phobius"/>
    </source>
</evidence>
<reference evidence="3 4" key="1">
    <citation type="submission" date="2019-12" db="EMBL/GenBank/DDBJ databases">
        <authorList>
            <person name="Sun J.-Q."/>
        </authorList>
    </citation>
    <scope>NUCLEOTIDE SEQUENCE [LARGE SCALE GENOMIC DNA]</scope>
    <source>
        <strain evidence="3 4">JCM 17928</strain>
    </source>
</reference>
<organism evidence="3 4">
    <name type="scientific">Flavobacterium rakeshii</name>
    <dbReference type="NCBI Taxonomy" id="1038845"/>
    <lineage>
        <taxon>Bacteria</taxon>
        <taxon>Pseudomonadati</taxon>
        <taxon>Bacteroidota</taxon>
        <taxon>Flavobacteriia</taxon>
        <taxon>Flavobacteriales</taxon>
        <taxon>Flavobacteriaceae</taxon>
        <taxon>Flavobacterium</taxon>
    </lineage>
</organism>
<dbReference type="OrthoDB" id="1150509at2"/>
<proteinExistence type="predicted"/>
<accession>A0A6N8HEA6</accession>
<dbReference type="AlphaFoldDB" id="A0A6N8HEA6"/>
<feature type="transmembrane region" description="Helical" evidence="2">
    <location>
        <begin position="155"/>
        <end position="172"/>
    </location>
</feature>
<evidence type="ECO:0000313" key="4">
    <source>
        <dbReference type="Proteomes" id="UP000433945"/>
    </source>
</evidence>
<keyword evidence="2" id="KW-0472">Membrane</keyword>
<keyword evidence="2" id="KW-0812">Transmembrane</keyword>
<keyword evidence="4" id="KW-1185">Reference proteome</keyword>
<protein>
    <recommendedName>
        <fullName evidence="5">Lipoprotein</fullName>
    </recommendedName>
</protein>
<dbReference type="RefSeq" id="WP_157482110.1">
    <property type="nucleotide sequence ID" value="NZ_WOWP01000016.1"/>
</dbReference>
<name>A0A6N8HEA6_9FLAO</name>
<dbReference type="PROSITE" id="PS51257">
    <property type="entry name" value="PROKAR_LIPOPROTEIN"/>
    <property type="match status" value="1"/>
</dbReference>
<comment type="caution">
    <text evidence="3">The sequence shown here is derived from an EMBL/GenBank/DDBJ whole genome shotgun (WGS) entry which is preliminary data.</text>
</comment>